<dbReference type="EMBL" id="BT070600">
    <property type="protein sequence ID" value="ACN40106.1"/>
    <property type="molecule type" value="mRNA"/>
</dbReference>
<dbReference type="GO" id="GO:0016491">
    <property type="term" value="F:oxidoreductase activity"/>
    <property type="evidence" value="ECO:0007669"/>
    <property type="project" value="UniProtKB-KW"/>
</dbReference>
<name>C0PQL6_PICSI</name>
<feature type="domain" description="TauD/TfdA-like" evidence="2">
    <location>
        <begin position="12"/>
        <end position="231"/>
    </location>
</feature>
<organism evidence="3">
    <name type="scientific">Picea sitchensis</name>
    <name type="common">Sitka spruce</name>
    <name type="synonym">Pinus sitchensis</name>
    <dbReference type="NCBI Taxonomy" id="3332"/>
    <lineage>
        <taxon>Eukaryota</taxon>
        <taxon>Viridiplantae</taxon>
        <taxon>Streptophyta</taxon>
        <taxon>Embryophyta</taxon>
        <taxon>Tracheophyta</taxon>
        <taxon>Spermatophyta</taxon>
        <taxon>Pinopsida</taxon>
        <taxon>Pinidae</taxon>
        <taxon>Conifers I</taxon>
        <taxon>Pinales</taxon>
        <taxon>Pinaceae</taxon>
        <taxon>Picea</taxon>
    </lineage>
</organism>
<keyword evidence="1" id="KW-0560">Oxidoreductase</keyword>
<evidence type="ECO:0000256" key="1">
    <source>
        <dbReference type="ARBA" id="ARBA00023002"/>
    </source>
</evidence>
<dbReference type="AlphaFoldDB" id="C0PQL6"/>
<accession>C0PQL6</accession>
<dbReference type="InterPro" id="IPR003819">
    <property type="entry name" value="TauD/TfdA-like"/>
</dbReference>
<dbReference type="PANTHER" id="PTHR10696">
    <property type="entry name" value="GAMMA-BUTYROBETAINE HYDROXYLASE-RELATED"/>
    <property type="match status" value="1"/>
</dbReference>
<proteinExistence type="evidence at transcript level"/>
<evidence type="ECO:0000313" key="3">
    <source>
        <dbReference type="EMBL" id="ACN40106.1"/>
    </source>
</evidence>
<protein>
    <recommendedName>
        <fullName evidence="2">TauD/TfdA-like domain-containing protein</fullName>
    </recommendedName>
</protein>
<dbReference type="Pfam" id="PF02668">
    <property type="entry name" value="TauD"/>
    <property type="match status" value="1"/>
</dbReference>
<sequence>MGFPYRTKVEDRVYTTNEAPLHEQIDFHHEMSLMKVWPSKLFFFCETAPPEGGQTAIALSRRIVQRMEYRMPEFVTRLKDVGLVFKITTPTEISRTSFIAKNWQSALETKDPREAKKRAVEMMGCSSFECYEDGSAEFVFGPMEAIRAFEGYGGRQVWFNNIVGYGGKNRNQSLSLGDGCGIPGEALDAFKAILNEECVDLKWEEGDVLLLDNMAVQHARRPSKPPRRILIAMCK</sequence>
<reference evidence="3" key="1">
    <citation type="submission" date="2009-02" db="EMBL/GenBank/DDBJ databases">
        <title>Full length sequence-verified cDNA sequences from Sitka spruce (Picea sitchensis).</title>
        <authorList>
            <person name="Reid K.E."/>
            <person name="Liao N."/>
            <person name="Ralph S."/>
            <person name="Kolosova N."/>
            <person name="Oddy C."/>
            <person name="Moore R."/>
            <person name="Mayo M."/>
            <person name="Wagner S."/>
            <person name="King J."/>
            <person name="Yanchuk A."/>
            <person name="Holt R."/>
            <person name="Jones S."/>
            <person name="Marra M."/>
            <person name="Ritland C.E."/>
            <person name="Ritland K."/>
            <person name="Bohlmann J."/>
        </authorList>
    </citation>
    <scope>NUCLEOTIDE SEQUENCE</scope>
    <source>
        <tissue evidence="3">Green portion of the leader tissue</tissue>
    </source>
</reference>
<dbReference type="InterPro" id="IPR042098">
    <property type="entry name" value="TauD-like_sf"/>
</dbReference>
<dbReference type="InterPro" id="IPR050411">
    <property type="entry name" value="AlphaKG_dependent_hydroxylases"/>
</dbReference>
<evidence type="ECO:0000259" key="2">
    <source>
        <dbReference type="Pfam" id="PF02668"/>
    </source>
</evidence>
<dbReference type="SUPFAM" id="SSF51197">
    <property type="entry name" value="Clavaminate synthase-like"/>
    <property type="match status" value="1"/>
</dbReference>
<dbReference type="PANTHER" id="PTHR10696:SF21">
    <property type="entry name" value="TAUD_TFDA-LIKE DOMAIN-CONTAINING PROTEIN"/>
    <property type="match status" value="1"/>
</dbReference>
<dbReference type="Gene3D" id="3.60.130.10">
    <property type="entry name" value="Clavaminate synthase-like"/>
    <property type="match status" value="1"/>
</dbReference>